<dbReference type="EMBL" id="UHFN01000007">
    <property type="protein sequence ID" value="SUN60551.1"/>
    <property type="molecule type" value="Genomic_DNA"/>
</dbReference>
<accession>A0A380K6H0</accession>
<proteinExistence type="predicted"/>
<dbReference type="AlphaFoldDB" id="A0A380K6H0"/>
<organism evidence="1 2">
    <name type="scientific">Streptococcus hyointestinalis</name>
    <dbReference type="NCBI Taxonomy" id="1337"/>
    <lineage>
        <taxon>Bacteria</taxon>
        <taxon>Bacillati</taxon>
        <taxon>Bacillota</taxon>
        <taxon>Bacilli</taxon>
        <taxon>Lactobacillales</taxon>
        <taxon>Streptococcaceae</taxon>
        <taxon>Streptococcus</taxon>
    </lineage>
</organism>
<name>A0A380K6H0_9STRE</name>
<dbReference type="Proteomes" id="UP000254924">
    <property type="component" value="Unassembled WGS sequence"/>
</dbReference>
<evidence type="ECO:0000313" key="1">
    <source>
        <dbReference type="EMBL" id="SUN60551.1"/>
    </source>
</evidence>
<sequence>MTTPVTQIEKDLGERNRELLAEIARLGDIIKRRDNELFEAYDEMEVLKEQNAIYKDFPKTAEDMGFLTPYEVGRIFYQLGVTAERNKVILHV</sequence>
<keyword evidence="2" id="KW-1185">Reference proteome</keyword>
<gene>
    <name evidence="1" type="ORF">NCTC12224_00944</name>
</gene>
<protein>
    <submittedName>
        <fullName evidence="1">Uncharacterized protein</fullName>
    </submittedName>
</protein>
<evidence type="ECO:0000313" key="2">
    <source>
        <dbReference type="Proteomes" id="UP000254924"/>
    </source>
</evidence>
<reference evidence="1 2" key="1">
    <citation type="submission" date="2018-06" db="EMBL/GenBank/DDBJ databases">
        <authorList>
            <consortium name="Pathogen Informatics"/>
            <person name="Doyle S."/>
        </authorList>
    </citation>
    <scope>NUCLEOTIDE SEQUENCE [LARGE SCALE GENOMIC DNA]</scope>
    <source>
        <strain evidence="1 2">NCTC12224</strain>
    </source>
</reference>